<accession>A0A0F9DEL3</accession>
<protein>
    <submittedName>
        <fullName evidence="1">Uncharacterized protein</fullName>
    </submittedName>
</protein>
<gene>
    <name evidence="1" type="ORF">LCGC14_2207790</name>
</gene>
<dbReference type="AlphaFoldDB" id="A0A0F9DEL3"/>
<dbReference type="EMBL" id="LAZR01029234">
    <property type="protein sequence ID" value="KKL60193.1"/>
    <property type="molecule type" value="Genomic_DNA"/>
</dbReference>
<evidence type="ECO:0000313" key="1">
    <source>
        <dbReference type="EMBL" id="KKL60193.1"/>
    </source>
</evidence>
<reference evidence="1" key="1">
    <citation type="journal article" date="2015" name="Nature">
        <title>Complex archaea that bridge the gap between prokaryotes and eukaryotes.</title>
        <authorList>
            <person name="Spang A."/>
            <person name="Saw J.H."/>
            <person name="Jorgensen S.L."/>
            <person name="Zaremba-Niedzwiedzka K."/>
            <person name="Martijn J."/>
            <person name="Lind A.E."/>
            <person name="van Eijk R."/>
            <person name="Schleper C."/>
            <person name="Guy L."/>
            <person name="Ettema T.J."/>
        </authorList>
    </citation>
    <scope>NUCLEOTIDE SEQUENCE</scope>
</reference>
<sequence length="159" mass="16577">MEAVMISKDCTTKVEGLASFGYENSNYPVQVFLPSSLPEALAKIGRCGEDEVVIEAPQGAQDAVLGVICAAWEQNAKQGSKEEIRKAIATGEQEAVDEAIAKHQERAPKYVMGAPRGGAVGGVTKTKAGNVGKELLAKLGAEGLKALAAEHGIDPDDLS</sequence>
<name>A0A0F9DEL3_9ZZZZ</name>
<proteinExistence type="predicted"/>
<organism evidence="1">
    <name type="scientific">marine sediment metagenome</name>
    <dbReference type="NCBI Taxonomy" id="412755"/>
    <lineage>
        <taxon>unclassified sequences</taxon>
        <taxon>metagenomes</taxon>
        <taxon>ecological metagenomes</taxon>
    </lineage>
</organism>
<comment type="caution">
    <text evidence="1">The sequence shown here is derived from an EMBL/GenBank/DDBJ whole genome shotgun (WGS) entry which is preliminary data.</text>
</comment>